<dbReference type="AlphaFoldDB" id="A0A3N1CY79"/>
<dbReference type="InterPro" id="IPR051269">
    <property type="entry name" value="Fe-S_cluster_ET"/>
</dbReference>
<evidence type="ECO:0000256" key="7">
    <source>
        <dbReference type="ARBA" id="ARBA00023291"/>
    </source>
</evidence>
<sequence>MTAAGSGVNEGSASGGRGKWKVEVDRSVCIGSGVCAGSVPEHFALRGGRSTPLHPETAPDDRLIGAADSCPVEAISVIDPMTGEVIAPVE</sequence>
<keyword evidence="3 8" id="KW-0479">Metal-binding</keyword>
<dbReference type="InterPro" id="IPR001080">
    <property type="entry name" value="3Fe4S_ferredoxin"/>
</dbReference>
<evidence type="ECO:0000256" key="1">
    <source>
        <dbReference type="ARBA" id="ARBA00001927"/>
    </source>
</evidence>
<keyword evidence="2 8" id="KW-0813">Transport</keyword>
<dbReference type="PANTHER" id="PTHR36923:SF3">
    <property type="entry name" value="FERREDOXIN"/>
    <property type="match status" value="1"/>
</dbReference>
<evidence type="ECO:0000313" key="9">
    <source>
        <dbReference type="EMBL" id="ROO86206.1"/>
    </source>
</evidence>
<dbReference type="OrthoDB" id="4557285at2"/>
<dbReference type="GO" id="GO:0005506">
    <property type="term" value="F:iron ion binding"/>
    <property type="evidence" value="ECO:0007669"/>
    <property type="project" value="UniProtKB-UniRule"/>
</dbReference>
<protein>
    <recommendedName>
        <fullName evidence="8">Ferredoxin</fullName>
    </recommendedName>
</protein>
<organism evidence="9 10">
    <name type="scientific">Actinocorallia herbida</name>
    <dbReference type="NCBI Taxonomy" id="58109"/>
    <lineage>
        <taxon>Bacteria</taxon>
        <taxon>Bacillati</taxon>
        <taxon>Actinomycetota</taxon>
        <taxon>Actinomycetes</taxon>
        <taxon>Streptosporangiales</taxon>
        <taxon>Thermomonosporaceae</taxon>
        <taxon>Actinocorallia</taxon>
    </lineage>
</organism>
<evidence type="ECO:0000256" key="5">
    <source>
        <dbReference type="ARBA" id="ARBA00023004"/>
    </source>
</evidence>
<comment type="function">
    <text evidence="8">Ferredoxins are iron-sulfur proteins that transfer electrons in a wide variety of metabolic reactions.</text>
</comment>
<dbReference type="EMBL" id="RJKE01000001">
    <property type="protein sequence ID" value="ROO86206.1"/>
    <property type="molecule type" value="Genomic_DNA"/>
</dbReference>
<dbReference type="Proteomes" id="UP000272400">
    <property type="component" value="Unassembled WGS sequence"/>
</dbReference>
<evidence type="ECO:0000256" key="6">
    <source>
        <dbReference type="ARBA" id="ARBA00023014"/>
    </source>
</evidence>
<evidence type="ECO:0000313" key="10">
    <source>
        <dbReference type="Proteomes" id="UP000272400"/>
    </source>
</evidence>
<proteinExistence type="predicted"/>
<accession>A0A3N1CY79</accession>
<evidence type="ECO:0000256" key="3">
    <source>
        <dbReference type="ARBA" id="ARBA00022723"/>
    </source>
</evidence>
<comment type="cofactor">
    <cofactor evidence="1">
        <name>[3Fe-4S] cluster</name>
        <dbReference type="ChEBI" id="CHEBI:21137"/>
    </cofactor>
</comment>
<keyword evidence="7" id="KW-0003">3Fe-4S</keyword>
<dbReference type="PANTHER" id="PTHR36923">
    <property type="entry name" value="FERREDOXIN"/>
    <property type="match status" value="1"/>
</dbReference>
<dbReference type="GO" id="GO:0051538">
    <property type="term" value="F:3 iron, 4 sulfur cluster binding"/>
    <property type="evidence" value="ECO:0007669"/>
    <property type="project" value="UniProtKB-KW"/>
</dbReference>
<name>A0A3N1CY79_9ACTN</name>
<keyword evidence="6 8" id="KW-0411">Iron-sulfur</keyword>
<reference evidence="9 10" key="1">
    <citation type="submission" date="2018-11" db="EMBL/GenBank/DDBJ databases">
        <title>Sequencing the genomes of 1000 actinobacteria strains.</title>
        <authorList>
            <person name="Klenk H.-P."/>
        </authorList>
    </citation>
    <scope>NUCLEOTIDE SEQUENCE [LARGE SCALE GENOMIC DNA]</scope>
    <source>
        <strain evidence="9 10">DSM 44254</strain>
    </source>
</reference>
<evidence type="ECO:0000256" key="2">
    <source>
        <dbReference type="ARBA" id="ARBA00022448"/>
    </source>
</evidence>
<dbReference type="Pfam" id="PF13370">
    <property type="entry name" value="Fer4_13"/>
    <property type="match status" value="1"/>
</dbReference>
<comment type="caution">
    <text evidence="9">The sequence shown here is derived from an EMBL/GenBank/DDBJ whole genome shotgun (WGS) entry which is preliminary data.</text>
</comment>
<keyword evidence="10" id="KW-1185">Reference proteome</keyword>
<keyword evidence="5 8" id="KW-0408">Iron</keyword>
<dbReference type="SUPFAM" id="SSF54862">
    <property type="entry name" value="4Fe-4S ferredoxins"/>
    <property type="match status" value="1"/>
</dbReference>
<gene>
    <name evidence="9" type="ORF">EDD29_3769</name>
</gene>
<dbReference type="PRINTS" id="PR00352">
    <property type="entry name" value="3FE4SFRDOXIN"/>
</dbReference>
<dbReference type="GO" id="GO:0009055">
    <property type="term" value="F:electron transfer activity"/>
    <property type="evidence" value="ECO:0007669"/>
    <property type="project" value="UniProtKB-UniRule"/>
</dbReference>
<evidence type="ECO:0000256" key="4">
    <source>
        <dbReference type="ARBA" id="ARBA00022982"/>
    </source>
</evidence>
<dbReference type="Gene3D" id="3.30.70.20">
    <property type="match status" value="1"/>
</dbReference>
<evidence type="ECO:0000256" key="8">
    <source>
        <dbReference type="RuleBase" id="RU368020"/>
    </source>
</evidence>
<keyword evidence="4 8" id="KW-0249">Electron transport</keyword>